<keyword evidence="2" id="KW-0456">Lyase</keyword>
<protein>
    <submittedName>
        <fullName evidence="3">Phosphonopyruvate decarboxylase</fullName>
    </submittedName>
</protein>
<evidence type="ECO:0000313" key="3">
    <source>
        <dbReference type="EMBL" id="NMJ43251.1"/>
    </source>
</evidence>
<evidence type="ECO:0000256" key="1">
    <source>
        <dbReference type="ARBA" id="ARBA00022793"/>
    </source>
</evidence>
<reference evidence="3 4" key="1">
    <citation type="submission" date="2020-03" db="EMBL/GenBank/DDBJ databases">
        <authorList>
            <person name="Sun Q."/>
        </authorList>
    </citation>
    <scope>NUCLEOTIDE SEQUENCE [LARGE SCALE GENOMIC DNA]</scope>
    <source>
        <strain evidence="3 4">JC162</strain>
    </source>
</reference>
<dbReference type="Gene3D" id="3.40.50.970">
    <property type="match status" value="1"/>
</dbReference>
<keyword evidence="1" id="KW-0210">Decarboxylase</keyword>
<name>A0A848EFM8_9PROT</name>
<gene>
    <name evidence="3" type="ORF">GWK16_18530</name>
</gene>
<accession>A0A848EFM8</accession>
<evidence type="ECO:0000313" key="4">
    <source>
        <dbReference type="Proteomes" id="UP000548582"/>
    </source>
</evidence>
<dbReference type="SUPFAM" id="SSF52518">
    <property type="entry name" value="Thiamin diphosphate-binding fold (THDP-binding)"/>
    <property type="match status" value="1"/>
</dbReference>
<dbReference type="InterPro" id="IPR029061">
    <property type="entry name" value="THDP-binding"/>
</dbReference>
<keyword evidence="4" id="KW-1185">Reference proteome</keyword>
<keyword evidence="3" id="KW-0670">Pyruvate</keyword>
<dbReference type="EMBL" id="JABBKX010000007">
    <property type="protein sequence ID" value="NMJ43251.1"/>
    <property type="molecule type" value="Genomic_DNA"/>
</dbReference>
<organism evidence="3 4">
    <name type="scientific">Neoroseomonas marina</name>
    <dbReference type="NCBI Taxonomy" id="1232220"/>
    <lineage>
        <taxon>Bacteria</taxon>
        <taxon>Pseudomonadati</taxon>
        <taxon>Pseudomonadota</taxon>
        <taxon>Alphaproteobacteria</taxon>
        <taxon>Acetobacterales</taxon>
        <taxon>Acetobacteraceae</taxon>
        <taxon>Neoroseomonas</taxon>
    </lineage>
</organism>
<dbReference type="PANTHER" id="PTHR42818">
    <property type="entry name" value="SULFOPYRUVATE DECARBOXYLASE SUBUNIT ALPHA"/>
    <property type="match status" value="1"/>
</dbReference>
<dbReference type="RefSeq" id="WP_170055463.1">
    <property type="nucleotide sequence ID" value="NZ_JABBKX010000007.1"/>
</dbReference>
<dbReference type="Proteomes" id="UP000548582">
    <property type="component" value="Unassembled WGS sequence"/>
</dbReference>
<dbReference type="InterPro" id="IPR051818">
    <property type="entry name" value="TPP_dependent_decarboxylase"/>
</dbReference>
<proteinExistence type="predicted"/>
<dbReference type="PANTHER" id="PTHR42818:SF1">
    <property type="entry name" value="SULFOPYRUVATE DECARBOXYLASE"/>
    <property type="match status" value="1"/>
</dbReference>
<dbReference type="GO" id="GO:0016831">
    <property type="term" value="F:carboxy-lyase activity"/>
    <property type="evidence" value="ECO:0007669"/>
    <property type="project" value="UniProtKB-KW"/>
</dbReference>
<dbReference type="AlphaFoldDB" id="A0A848EFM8"/>
<sequence>MDADAIDKAPDAAAAWPDQIYGLLKKHDIRQVALVPDAGHSRLIKRCLADNEIQVTTLTTEEEGIALLQGAWLGGQKAVLLMQSSGVGNCINMLSLSHIHRCPMPMLVTMRGDFGEFNPAQIPMGNATQAVLEAMGTLVKRADTPEDIAPTVDATIRLAFNTFRPTATLIGQRVIGAKTFGKD</sequence>
<comment type="caution">
    <text evidence="3">The sequence shown here is derived from an EMBL/GenBank/DDBJ whole genome shotgun (WGS) entry which is preliminary data.</text>
</comment>
<evidence type="ECO:0000256" key="2">
    <source>
        <dbReference type="ARBA" id="ARBA00023239"/>
    </source>
</evidence>